<reference evidence="2 3" key="3">
    <citation type="submission" date="2020-02" db="EMBL/GenBank/DDBJ databases">
        <title>Newly sequenced genome of strain CSTR1 showed variability in Candidatus Kuenenia stuttgartiensis genomes.</title>
        <authorList>
            <person name="Ding C."/>
            <person name="Adrian L."/>
        </authorList>
    </citation>
    <scope>NUCLEOTIDE SEQUENCE [LARGE SCALE GENOMIC DNA]</scope>
    <source>
        <strain evidence="2 3">CSTR1</strain>
    </source>
</reference>
<evidence type="ECO:0000313" key="3">
    <source>
        <dbReference type="Proteomes" id="UP000501926"/>
    </source>
</evidence>
<sequence length="50" mass="5594">MFAGGDNGIDKGVFSEFDRYVALRYFQCFCRMSAGKRCRKGGKRIGCAYG</sequence>
<dbReference type="AlphaFoldDB" id="Q1PZZ4"/>
<protein>
    <submittedName>
        <fullName evidence="1">Uncharacterized protein</fullName>
    </submittedName>
</protein>
<organism evidence="1">
    <name type="scientific">Kuenenia stuttgartiensis</name>
    <dbReference type="NCBI Taxonomy" id="174633"/>
    <lineage>
        <taxon>Bacteria</taxon>
        <taxon>Pseudomonadati</taxon>
        <taxon>Planctomycetota</taxon>
        <taxon>Candidatus Brocadiia</taxon>
        <taxon>Candidatus Brocadiales</taxon>
        <taxon>Candidatus Brocadiaceae</taxon>
        <taxon>Candidatus Kuenenia</taxon>
    </lineage>
</organism>
<dbReference type="Proteomes" id="UP000501926">
    <property type="component" value="Chromosome"/>
</dbReference>
<evidence type="ECO:0000313" key="2">
    <source>
        <dbReference type="EMBL" id="QII09960.1"/>
    </source>
</evidence>
<dbReference type="EMBL" id="CP049055">
    <property type="protein sequence ID" value="QII09960.1"/>
    <property type="molecule type" value="Genomic_DNA"/>
</dbReference>
<gene>
    <name evidence="2" type="ORF">KsCSTR_05810</name>
    <name evidence="1" type="ORF">kustd1915</name>
</gene>
<evidence type="ECO:0000313" key="1">
    <source>
        <dbReference type="EMBL" id="CAJ72660.1"/>
    </source>
</evidence>
<dbReference type="EMBL" id="CT573072">
    <property type="protein sequence ID" value="CAJ72660.1"/>
    <property type="molecule type" value="Genomic_DNA"/>
</dbReference>
<reference evidence="1" key="1">
    <citation type="journal article" date="2006" name="Nature">
        <title>Deciphering the evolution and metabolism of an anammox bacterium from a community genome.</title>
        <authorList>
            <person name="Strous M."/>
            <person name="Pelletier E."/>
            <person name="Mangenot S."/>
            <person name="Rattei T."/>
            <person name="Lehner A."/>
            <person name="Taylor M.W."/>
            <person name="Horn M."/>
            <person name="Daims H."/>
            <person name="Bartol-Mavel D."/>
            <person name="Wincker P."/>
            <person name="Barbe V."/>
            <person name="Fonknechten N."/>
            <person name="Vallenet D."/>
            <person name="Segurens B."/>
            <person name="Schenowitz-Truong C."/>
            <person name="Medigue C."/>
            <person name="Collingro A."/>
            <person name="Snel B."/>
            <person name="Dutilh B.E."/>
            <person name="OpDenCamp H.J.M."/>
            <person name="vanDerDrift C."/>
            <person name="Cirpus I."/>
            <person name="vanDePas-Schoonen K.T."/>
            <person name="Harhangi H.R."/>
            <person name="vanNiftrik L."/>
            <person name="Schmid M."/>
            <person name="Keltjens J."/>
            <person name="vanDeVossenberg J."/>
            <person name="Kartal B."/>
            <person name="Meier H."/>
            <person name="Frishman D."/>
            <person name="Huynen M.A."/>
            <person name="Mewes H."/>
            <person name="Weissenbach J."/>
            <person name="Jetten M.S.M."/>
            <person name="Wagner M."/>
            <person name="LePaslier D."/>
        </authorList>
    </citation>
    <scope>NUCLEOTIDE SEQUENCE</scope>
</reference>
<accession>Q1PZZ4</accession>
<name>Q1PZZ4_KUEST</name>
<reference evidence="1" key="2">
    <citation type="submission" date="2006-01" db="EMBL/GenBank/DDBJ databases">
        <authorList>
            <person name="Genoscope"/>
        </authorList>
    </citation>
    <scope>NUCLEOTIDE SEQUENCE</scope>
</reference>
<proteinExistence type="predicted"/>